<dbReference type="PROSITE" id="PS50404">
    <property type="entry name" value="GST_NTER"/>
    <property type="match status" value="1"/>
</dbReference>
<dbReference type="InterPro" id="IPR036249">
    <property type="entry name" value="Thioredoxin-like_sf"/>
</dbReference>
<feature type="domain" description="GST C-terminal" evidence="2">
    <location>
        <begin position="86"/>
        <end position="222"/>
    </location>
</feature>
<gene>
    <name evidence="3" type="ORF">DM01DRAFT_1337947</name>
</gene>
<proteinExistence type="predicted"/>
<dbReference type="AlphaFoldDB" id="A0A1X2GB85"/>
<feature type="domain" description="GST N-terminal" evidence="1">
    <location>
        <begin position="4"/>
        <end position="82"/>
    </location>
</feature>
<protein>
    <recommendedName>
        <fullName evidence="5">Glutathione S-transferase</fullName>
    </recommendedName>
</protein>
<dbReference type="CDD" id="cd00299">
    <property type="entry name" value="GST_C_family"/>
    <property type="match status" value="1"/>
</dbReference>
<dbReference type="SUPFAM" id="SSF52833">
    <property type="entry name" value="Thioredoxin-like"/>
    <property type="match status" value="1"/>
</dbReference>
<evidence type="ECO:0008006" key="5">
    <source>
        <dbReference type="Google" id="ProtNLM"/>
    </source>
</evidence>
<dbReference type="PROSITE" id="PS50405">
    <property type="entry name" value="GST_CTER"/>
    <property type="match status" value="1"/>
</dbReference>
<dbReference type="Gene3D" id="1.20.1050.10">
    <property type="match status" value="1"/>
</dbReference>
<dbReference type="Pfam" id="PF13417">
    <property type="entry name" value="GST_N_3"/>
    <property type="match status" value="1"/>
</dbReference>
<dbReference type="SUPFAM" id="SSF47616">
    <property type="entry name" value="GST C-terminal domain-like"/>
    <property type="match status" value="1"/>
</dbReference>
<evidence type="ECO:0000259" key="1">
    <source>
        <dbReference type="PROSITE" id="PS50404"/>
    </source>
</evidence>
<accession>A0A1X2GB85</accession>
<dbReference type="InterPro" id="IPR036282">
    <property type="entry name" value="Glutathione-S-Trfase_C_sf"/>
</dbReference>
<dbReference type="InterPro" id="IPR004045">
    <property type="entry name" value="Glutathione_S-Trfase_N"/>
</dbReference>
<dbReference type="InterPro" id="IPR004046">
    <property type="entry name" value="GST_C"/>
</dbReference>
<dbReference type="GO" id="GO:0016034">
    <property type="term" value="F:maleylacetoacetate isomerase activity"/>
    <property type="evidence" value="ECO:0007669"/>
    <property type="project" value="TreeGrafter"/>
</dbReference>
<dbReference type="SFLD" id="SFLDS00019">
    <property type="entry name" value="Glutathione_Transferase_(cytos"/>
    <property type="match status" value="1"/>
</dbReference>
<comment type="caution">
    <text evidence="3">The sequence shown here is derived from an EMBL/GenBank/DDBJ whole genome shotgun (WGS) entry which is preliminary data.</text>
</comment>
<name>A0A1X2GB85_9FUNG</name>
<sequence>MAAQQLTIIGAHMSTYTRTIRMALNFHGVTYKHIPLFPHTEELKKYTPFGKVPVMLLPGHPKPVLESNVMRVYIDGTYGSALAPSTLEQQMKMTLLISILQDQLFPHVILGVTKVRLFAEKKGTPEAEIVKRLEQPLEKAEKIITYLESLVADTRTQFLCGDQVSWADLYLYPCMDDLFSLPEAEKFKQWAPTLLAWHGHFKANNLAQETISGTVAETRASL</sequence>
<dbReference type="GO" id="GO:0006749">
    <property type="term" value="P:glutathione metabolic process"/>
    <property type="evidence" value="ECO:0007669"/>
    <property type="project" value="TreeGrafter"/>
</dbReference>
<dbReference type="InterPro" id="IPR040079">
    <property type="entry name" value="Glutathione_S-Trfase"/>
</dbReference>
<dbReference type="GO" id="GO:0004364">
    <property type="term" value="F:glutathione transferase activity"/>
    <property type="evidence" value="ECO:0007669"/>
    <property type="project" value="TreeGrafter"/>
</dbReference>
<evidence type="ECO:0000313" key="4">
    <source>
        <dbReference type="Proteomes" id="UP000242146"/>
    </source>
</evidence>
<dbReference type="Proteomes" id="UP000242146">
    <property type="component" value="Unassembled WGS sequence"/>
</dbReference>
<dbReference type="PANTHER" id="PTHR42673">
    <property type="entry name" value="MALEYLACETOACETATE ISOMERASE"/>
    <property type="match status" value="1"/>
</dbReference>
<dbReference type="PANTHER" id="PTHR42673:SF4">
    <property type="entry name" value="MALEYLACETOACETATE ISOMERASE"/>
    <property type="match status" value="1"/>
</dbReference>
<keyword evidence="4" id="KW-1185">Reference proteome</keyword>
<dbReference type="Pfam" id="PF14497">
    <property type="entry name" value="GST_C_3"/>
    <property type="match status" value="1"/>
</dbReference>
<dbReference type="InterPro" id="IPR010987">
    <property type="entry name" value="Glutathione-S-Trfase_C-like"/>
</dbReference>
<dbReference type="Gene3D" id="3.40.30.10">
    <property type="entry name" value="Glutaredoxin"/>
    <property type="match status" value="1"/>
</dbReference>
<reference evidence="3 4" key="1">
    <citation type="submission" date="2016-07" db="EMBL/GenBank/DDBJ databases">
        <title>Pervasive Adenine N6-methylation of Active Genes in Fungi.</title>
        <authorList>
            <consortium name="DOE Joint Genome Institute"/>
            <person name="Mondo S.J."/>
            <person name="Dannebaum R.O."/>
            <person name="Kuo R.C."/>
            <person name="Labutti K."/>
            <person name="Haridas S."/>
            <person name="Kuo A."/>
            <person name="Salamov A."/>
            <person name="Ahrendt S.R."/>
            <person name="Lipzen A."/>
            <person name="Sullivan W."/>
            <person name="Andreopoulos W.B."/>
            <person name="Clum A."/>
            <person name="Lindquist E."/>
            <person name="Daum C."/>
            <person name="Ramamoorthy G.K."/>
            <person name="Gryganskyi A."/>
            <person name="Culley D."/>
            <person name="Magnuson J.K."/>
            <person name="James T.Y."/>
            <person name="O'Malley M.A."/>
            <person name="Stajich J.E."/>
            <person name="Spatafora J.W."/>
            <person name="Visel A."/>
            <person name="Grigoriev I.V."/>
        </authorList>
    </citation>
    <scope>NUCLEOTIDE SEQUENCE [LARGE SCALE GENOMIC DNA]</scope>
    <source>
        <strain evidence="3 4">NRRL 3301</strain>
    </source>
</reference>
<dbReference type="STRING" id="101127.A0A1X2GB85"/>
<dbReference type="EMBL" id="MCGT01000025">
    <property type="protein sequence ID" value="ORX49806.1"/>
    <property type="molecule type" value="Genomic_DNA"/>
</dbReference>
<dbReference type="GO" id="GO:0006559">
    <property type="term" value="P:L-phenylalanine catabolic process"/>
    <property type="evidence" value="ECO:0007669"/>
    <property type="project" value="TreeGrafter"/>
</dbReference>
<organism evidence="3 4">
    <name type="scientific">Hesseltinella vesiculosa</name>
    <dbReference type="NCBI Taxonomy" id="101127"/>
    <lineage>
        <taxon>Eukaryota</taxon>
        <taxon>Fungi</taxon>
        <taxon>Fungi incertae sedis</taxon>
        <taxon>Mucoromycota</taxon>
        <taxon>Mucoromycotina</taxon>
        <taxon>Mucoromycetes</taxon>
        <taxon>Mucorales</taxon>
        <taxon>Cunninghamellaceae</taxon>
        <taxon>Hesseltinella</taxon>
    </lineage>
</organism>
<dbReference type="OrthoDB" id="249703at2759"/>
<evidence type="ECO:0000259" key="2">
    <source>
        <dbReference type="PROSITE" id="PS50405"/>
    </source>
</evidence>
<evidence type="ECO:0000313" key="3">
    <source>
        <dbReference type="EMBL" id="ORX49806.1"/>
    </source>
</evidence>